<comment type="caution">
    <text evidence="4">The sequence shown here is derived from an EMBL/GenBank/DDBJ whole genome shotgun (WGS) entry which is preliminary data.</text>
</comment>
<name>A0ABN8SAB5_9CNID</name>
<organism evidence="4 5">
    <name type="scientific">Porites evermanni</name>
    <dbReference type="NCBI Taxonomy" id="104178"/>
    <lineage>
        <taxon>Eukaryota</taxon>
        <taxon>Metazoa</taxon>
        <taxon>Cnidaria</taxon>
        <taxon>Anthozoa</taxon>
        <taxon>Hexacorallia</taxon>
        <taxon>Scleractinia</taxon>
        <taxon>Fungiina</taxon>
        <taxon>Poritidae</taxon>
        <taxon>Porites</taxon>
    </lineage>
</organism>
<dbReference type="SUPFAM" id="SSF50249">
    <property type="entry name" value="Nucleic acid-binding proteins"/>
    <property type="match status" value="2"/>
</dbReference>
<dbReference type="InterPro" id="IPR012340">
    <property type="entry name" value="NA-bd_OB-fold"/>
</dbReference>
<evidence type="ECO:0000259" key="3">
    <source>
        <dbReference type="Pfam" id="PF17246"/>
    </source>
</evidence>
<evidence type="ECO:0000313" key="4">
    <source>
        <dbReference type="EMBL" id="CAH3188165.1"/>
    </source>
</evidence>
<dbReference type="InterPro" id="IPR035203">
    <property type="entry name" value="Cdc24_OB3"/>
</dbReference>
<feature type="domain" description="Cell division control protein 24 OB" evidence="2">
    <location>
        <begin position="113"/>
        <end position="179"/>
    </location>
</feature>
<dbReference type="Pfam" id="PF17245">
    <property type="entry name" value="CDC24_OB2"/>
    <property type="match status" value="1"/>
</dbReference>
<dbReference type="Gene3D" id="2.40.50.140">
    <property type="entry name" value="Nucleic acid-binding proteins"/>
    <property type="match status" value="2"/>
</dbReference>
<gene>
    <name evidence="4" type="ORF">PEVE_00018210</name>
</gene>
<keyword evidence="5" id="KW-1185">Reference proteome</keyword>
<evidence type="ECO:0000259" key="2">
    <source>
        <dbReference type="Pfam" id="PF17245"/>
    </source>
</evidence>
<protein>
    <submittedName>
        <fullName evidence="4">Uncharacterized protein</fullName>
    </submittedName>
</protein>
<accession>A0ABN8SAB5</accession>
<proteinExistence type="predicted"/>
<evidence type="ECO:0000259" key="1">
    <source>
        <dbReference type="Pfam" id="PF17244"/>
    </source>
</evidence>
<reference evidence="4 5" key="1">
    <citation type="submission" date="2022-05" db="EMBL/GenBank/DDBJ databases">
        <authorList>
            <consortium name="Genoscope - CEA"/>
            <person name="William W."/>
        </authorList>
    </citation>
    <scope>NUCLEOTIDE SEQUENCE [LARGE SCALE GENOMIC DNA]</scope>
</reference>
<dbReference type="EMBL" id="CALNXI010002482">
    <property type="protein sequence ID" value="CAH3188165.1"/>
    <property type="molecule type" value="Genomic_DNA"/>
</dbReference>
<sequence>MFEQCVTSLRNYIRDRTNGKCFPPWTWLFVKLASLLSRYPSGITKAIILAEIQQSWNQFSQFQGRLEGQKARKVSVDSVFESRHIGYESILEAKVESINTVPGTHTNIAILRDPKGKNSLGMYMHQKLYQLPATLIKKHTLRFTSCRLIQGKGLSFAGHKVHLLPSENVLILCGEDVDDLARFEKFGNFQSFDRSPYPRYGCDIKAEVADLGFEETIHFPNGKTSIKRCIKVVDSEGIHVNFCLWDEQLPMANLFQEGDTLAIQQPFVVPNQDEMFVLEYGPATVIFCTSRDPVRELVPSQTASTQGTPVSVIKDSQGMLDYSTFPEQIFFNDIRSNMTRITIFCTITNVGIVEAFTQYKVSGHKFVLTAKDDTGSETITIFDHTRDYFYILYAGQSIVLENVHTSGSSSLSSALVLETSSGGRIWNLSTMTGWLSTKCLLSAVSIKDAISSDKSICQAVITQVNSTNNSYVVRVHMSCRGKVDCNGYAGYFCCQRCSIDHLNEMLNKPGQLKSPSVYWKWQYNMSLELHDSDSSMTAHLTDQTAEQLLQMTASQFAEHVKAMQEQVVESVLAQECLFGLSLFRGRHQIDAVCVTN</sequence>
<evidence type="ECO:0000313" key="5">
    <source>
        <dbReference type="Proteomes" id="UP001159427"/>
    </source>
</evidence>
<dbReference type="Proteomes" id="UP001159427">
    <property type="component" value="Unassembled WGS sequence"/>
</dbReference>
<dbReference type="Pfam" id="PF17244">
    <property type="entry name" value="CDC24_OB3"/>
    <property type="match status" value="1"/>
</dbReference>
<dbReference type="Pfam" id="PF17246">
    <property type="entry name" value="CDC24_OB1"/>
    <property type="match status" value="1"/>
</dbReference>
<dbReference type="PANTHER" id="PTHR36033">
    <property type="entry name" value="NUCLEIC ACID-BINDING PROTEINS SUPERFAMILY"/>
    <property type="match status" value="1"/>
</dbReference>
<feature type="domain" description="Cell division control protein 24 OB" evidence="1">
    <location>
        <begin position="333"/>
        <end position="570"/>
    </location>
</feature>
<dbReference type="InterPro" id="IPR035201">
    <property type="entry name" value="Cdc24_OB1"/>
</dbReference>
<dbReference type="InterPro" id="IPR035200">
    <property type="entry name" value="Cdc24_OB2"/>
</dbReference>
<dbReference type="PANTHER" id="PTHR36033:SF1">
    <property type="entry name" value="NUCLEIC ACID-BINDING PROTEINS SUPERFAMILY"/>
    <property type="match status" value="1"/>
</dbReference>
<feature type="domain" description="Cell division control protein 24 OB" evidence="3">
    <location>
        <begin position="20"/>
        <end position="104"/>
    </location>
</feature>